<evidence type="ECO:0000313" key="7">
    <source>
        <dbReference type="Proteomes" id="UP000655830"/>
    </source>
</evidence>
<evidence type="ECO:0000256" key="4">
    <source>
        <dbReference type="ARBA" id="ARBA00022833"/>
    </source>
</evidence>
<dbReference type="Gene3D" id="2.40.30.130">
    <property type="match status" value="1"/>
</dbReference>
<dbReference type="InterPro" id="IPR051335">
    <property type="entry name" value="Alanyl-tRNA_Editing_Enzymes"/>
</dbReference>
<dbReference type="Pfam" id="PF01411">
    <property type="entry name" value="tRNA-synt_2c"/>
    <property type="match status" value="1"/>
</dbReference>
<keyword evidence="4" id="KW-0862">Zinc</keyword>
<accession>A0A926EFH5</accession>
<dbReference type="InterPro" id="IPR018163">
    <property type="entry name" value="Thr/Ala-tRNA-synth_IIc_edit"/>
</dbReference>
<protein>
    <submittedName>
        <fullName evidence="6">Alanyl-tRNA editing protein AlaX-L</fullName>
    </submittedName>
</protein>
<gene>
    <name evidence="6" type="ORF">H8718_00275</name>
</gene>
<dbReference type="SUPFAM" id="SSF50447">
    <property type="entry name" value="Translation proteins"/>
    <property type="match status" value="1"/>
</dbReference>
<dbReference type="PANTHER" id="PTHR43462:SF1">
    <property type="entry name" value="ALANYL-TRNA EDITING PROTEIN AARSD1"/>
    <property type="match status" value="1"/>
</dbReference>
<dbReference type="PANTHER" id="PTHR43462">
    <property type="entry name" value="ALANYL-TRNA EDITING PROTEIN"/>
    <property type="match status" value="1"/>
</dbReference>
<dbReference type="EMBL" id="JACRSY010000001">
    <property type="protein sequence ID" value="MBC8577975.1"/>
    <property type="molecule type" value="Genomic_DNA"/>
</dbReference>
<dbReference type="GO" id="GO:0046872">
    <property type="term" value="F:metal ion binding"/>
    <property type="evidence" value="ECO:0007669"/>
    <property type="project" value="UniProtKB-KW"/>
</dbReference>
<name>A0A926EFH5_9FIRM</name>
<dbReference type="Gene3D" id="3.10.310.40">
    <property type="match status" value="1"/>
</dbReference>
<keyword evidence="3" id="KW-0479">Metal-binding</keyword>
<dbReference type="InterPro" id="IPR018165">
    <property type="entry name" value="Ala-tRNA-synth_IIc_core"/>
</dbReference>
<dbReference type="SMART" id="SM00863">
    <property type="entry name" value="tRNA_SAD"/>
    <property type="match status" value="1"/>
</dbReference>
<evidence type="ECO:0000259" key="5">
    <source>
        <dbReference type="PROSITE" id="PS50860"/>
    </source>
</evidence>
<evidence type="ECO:0000256" key="3">
    <source>
        <dbReference type="ARBA" id="ARBA00022723"/>
    </source>
</evidence>
<dbReference type="GO" id="GO:0005524">
    <property type="term" value="F:ATP binding"/>
    <property type="evidence" value="ECO:0007669"/>
    <property type="project" value="InterPro"/>
</dbReference>
<dbReference type="GO" id="GO:0006419">
    <property type="term" value="P:alanyl-tRNA aminoacylation"/>
    <property type="evidence" value="ECO:0007669"/>
    <property type="project" value="InterPro"/>
</dbReference>
<dbReference type="GO" id="GO:0002161">
    <property type="term" value="F:aminoacyl-tRNA deacylase activity"/>
    <property type="evidence" value="ECO:0007669"/>
    <property type="project" value="UniProtKB-ARBA"/>
</dbReference>
<sequence>MSKLYYTNPYQKTFTAEVVSITEKSGDFHIVLDQTAFYPEGGGQPSDTGFIEDSPITYVYEENGTIYHVSPKKPIKIHKAKCRLDWARRLDHMQQHMAQHILSACLLDAFQANTVSFHLGREICTIDIDKMLTSEQLLEGERLANAIINENIQVEILYPTKQELKKLNIRKSLPKTYEPIRIVKIGDLDINPCCGTHPSSTIEVQLIKLIKWEKNKTNLRITFLAGDRGVADSLSKDQFVRHLCHMLKGNEQDVLTRVETLTQHTNTLISENRKLKEKIAEFEVKGLLEEAPIIRNCHIVKKSFSNRTLKEVQLLGSKLTATPNTIALLGLMLDEQAYLIFMCSKELKKFNMDTLLKDSITLIDGRGGGSYFSAQGGGKSLSNLESALDYAYLKISKS</sequence>
<comment type="subcellular location">
    <subcellularLocation>
        <location evidence="2">Cytoplasm</location>
    </subcellularLocation>
</comment>
<dbReference type="GO" id="GO:0004813">
    <property type="term" value="F:alanine-tRNA ligase activity"/>
    <property type="evidence" value="ECO:0007669"/>
    <property type="project" value="InterPro"/>
</dbReference>
<dbReference type="GO" id="GO:0005737">
    <property type="term" value="C:cytoplasm"/>
    <property type="evidence" value="ECO:0007669"/>
    <property type="project" value="UniProtKB-SubCell"/>
</dbReference>
<proteinExistence type="predicted"/>
<comment type="cofactor">
    <cofactor evidence="1">
        <name>Zn(2+)</name>
        <dbReference type="ChEBI" id="CHEBI:29105"/>
    </cofactor>
</comment>
<dbReference type="InterPro" id="IPR012947">
    <property type="entry name" value="tRNA_SAD"/>
</dbReference>
<feature type="domain" description="Alanyl-transfer RNA synthetases family profile" evidence="5">
    <location>
        <begin position="1"/>
        <end position="220"/>
    </location>
</feature>
<evidence type="ECO:0000256" key="2">
    <source>
        <dbReference type="ARBA" id="ARBA00004496"/>
    </source>
</evidence>
<dbReference type="PROSITE" id="PS50860">
    <property type="entry name" value="AA_TRNA_LIGASE_II_ALA"/>
    <property type="match status" value="1"/>
</dbReference>
<dbReference type="Pfam" id="PF07973">
    <property type="entry name" value="tRNA_SAD"/>
    <property type="match status" value="1"/>
</dbReference>
<comment type="caution">
    <text evidence="6">The sequence shown here is derived from an EMBL/GenBank/DDBJ whole genome shotgun (WGS) entry which is preliminary data.</text>
</comment>
<dbReference type="Proteomes" id="UP000655830">
    <property type="component" value="Unassembled WGS sequence"/>
</dbReference>
<evidence type="ECO:0000313" key="6">
    <source>
        <dbReference type="EMBL" id="MBC8577975.1"/>
    </source>
</evidence>
<dbReference type="AlphaFoldDB" id="A0A926EFH5"/>
<dbReference type="SUPFAM" id="SSF55186">
    <property type="entry name" value="ThrRS/AlaRS common domain"/>
    <property type="match status" value="1"/>
</dbReference>
<dbReference type="Gene3D" id="3.30.980.10">
    <property type="entry name" value="Threonyl-trna Synthetase, Chain A, domain 2"/>
    <property type="match status" value="1"/>
</dbReference>
<dbReference type="InterPro" id="IPR018164">
    <property type="entry name" value="Ala-tRNA-synth_IIc_N"/>
</dbReference>
<dbReference type="InterPro" id="IPR009000">
    <property type="entry name" value="Transl_B-barrel_sf"/>
</dbReference>
<dbReference type="GO" id="GO:0003676">
    <property type="term" value="F:nucleic acid binding"/>
    <property type="evidence" value="ECO:0007669"/>
    <property type="project" value="InterPro"/>
</dbReference>
<dbReference type="RefSeq" id="WP_249331095.1">
    <property type="nucleotide sequence ID" value="NZ_JACRSY010000001.1"/>
</dbReference>
<reference evidence="6" key="1">
    <citation type="submission" date="2020-08" db="EMBL/GenBank/DDBJ databases">
        <title>Genome public.</title>
        <authorList>
            <person name="Liu C."/>
            <person name="Sun Q."/>
        </authorList>
    </citation>
    <scope>NUCLEOTIDE SEQUENCE</scope>
    <source>
        <strain evidence="6">NSJ-12</strain>
    </source>
</reference>
<keyword evidence="7" id="KW-1185">Reference proteome</keyword>
<organism evidence="6 7">
    <name type="scientific">Zhenhengia yiwuensis</name>
    <dbReference type="NCBI Taxonomy" id="2763666"/>
    <lineage>
        <taxon>Bacteria</taxon>
        <taxon>Bacillati</taxon>
        <taxon>Bacillota</taxon>
        <taxon>Clostridia</taxon>
        <taxon>Lachnospirales</taxon>
        <taxon>Lachnospiraceae</taxon>
        <taxon>Zhenhengia</taxon>
    </lineage>
</organism>
<evidence type="ECO:0000256" key="1">
    <source>
        <dbReference type="ARBA" id="ARBA00001947"/>
    </source>
</evidence>